<dbReference type="Pfam" id="PF00172">
    <property type="entry name" value="Zn_clus"/>
    <property type="match status" value="1"/>
</dbReference>
<name>A0A0D2ABN8_9EURO</name>
<dbReference type="SUPFAM" id="SSF57701">
    <property type="entry name" value="Zn2/Cys6 DNA-binding domain"/>
    <property type="match status" value="1"/>
</dbReference>
<dbReference type="GO" id="GO:0008270">
    <property type="term" value="F:zinc ion binding"/>
    <property type="evidence" value="ECO:0007669"/>
    <property type="project" value="InterPro"/>
</dbReference>
<dbReference type="VEuPathDB" id="FungiDB:PV07_12098"/>
<gene>
    <name evidence="8" type="ORF">PV07_12098</name>
</gene>
<evidence type="ECO:0000313" key="8">
    <source>
        <dbReference type="EMBL" id="KIW22187.1"/>
    </source>
</evidence>
<dbReference type="AlphaFoldDB" id="A0A0D2ABN8"/>
<evidence type="ECO:0000256" key="2">
    <source>
        <dbReference type="ARBA" id="ARBA00023015"/>
    </source>
</evidence>
<dbReference type="STRING" id="569365.A0A0D2ABN8"/>
<keyword evidence="9" id="KW-1185">Reference proteome</keyword>
<dbReference type="PROSITE" id="PS00463">
    <property type="entry name" value="ZN2_CY6_FUNGAL_1"/>
    <property type="match status" value="1"/>
</dbReference>
<reference evidence="8 9" key="1">
    <citation type="submission" date="2015-01" db="EMBL/GenBank/DDBJ databases">
        <title>The Genome Sequence of Cladophialophora immunda CBS83496.</title>
        <authorList>
            <consortium name="The Broad Institute Genomics Platform"/>
            <person name="Cuomo C."/>
            <person name="de Hoog S."/>
            <person name="Gorbushina A."/>
            <person name="Stielow B."/>
            <person name="Teixiera M."/>
            <person name="Abouelleil A."/>
            <person name="Chapman S.B."/>
            <person name="Priest M."/>
            <person name="Young S.K."/>
            <person name="Wortman J."/>
            <person name="Nusbaum C."/>
            <person name="Birren B."/>
        </authorList>
    </citation>
    <scope>NUCLEOTIDE SEQUENCE [LARGE SCALE GENOMIC DNA]</scope>
    <source>
        <strain evidence="8 9">CBS 83496</strain>
    </source>
</reference>
<evidence type="ECO:0000256" key="5">
    <source>
        <dbReference type="ARBA" id="ARBA00023242"/>
    </source>
</evidence>
<keyword evidence="2" id="KW-0805">Transcription regulation</keyword>
<dbReference type="Pfam" id="PF04082">
    <property type="entry name" value="Fungal_trans"/>
    <property type="match status" value="1"/>
</dbReference>
<dbReference type="GO" id="GO:0003677">
    <property type="term" value="F:DNA binding"/>
    <property type="evidence" value="ECO:0007669"/>
    <property type="project" value="UniProtKB-KW"/>
</dbReference>
<evidence type="ECO:0000313" key="9">
    <source>
        <dbReference type="Proteomes" id="UP000054466"/>
    </source>
</evidence>
<dbReference type="PANTHER" id="PTHR47425">
    <property type="entry name" value="FARB-RELATED"/>
    <property type="match status" value="1"/>
</dbReference>
<accession>A0A0D2ABN8</accession>
<dbReference type="SMART" id="SM00066">
    <property type="entry name" value="GAL4"/>
    <property type="match status" value="1"/>
</dbReference>
<dbReference type="Gene3D" id="4.10.240.10">
    <property type="entry name" value="Zn(2)-C6 fungal-type DNA-binding domain"/>
    <property type="match status" value="1"/>
</dbReference>
<protein>
    <recommendedName>
        <fullName evidence="7">Zn(2)-C6 fungal-type domain-containing protein</fullName>
    </recommendedName>
</protein>
<dbReference type="InterPro" id="IPR036864">
    <property type="entry name" value="Zn2-C6_fun-type_DNA-bd_sf"/>
</dbReference>
<dbReference type="HOGENOM" id="CLU_006329_1_4_1"/>
<evidence type="ECO:0000256" key="6">
    <source>
        <dbReference type="SAM" id="MobiDB-lite"/>
    </source>
</evidence>
<keyword evidence="1" id="KW-0479">Metal-binding</keyword>
<feature type="domain" description="Zn(2)-C6 fungal-type" evidence="7">
    <location>
        <begin position="17"/>
        <end position="49"/>
    </location>
</feature>
<dbReference type="InterPro" id="IPR001138">
    <property type="entry name" value="Zn2Cys6_DnaBD"/>
</dbReference>
<organism evidence="8 9">
    <name type="scientific">Cladophialophora immunda</name>
    <dbReference type="NCBI Taxonomy" id="569365"/>
    <lineage>
        <taxon>Eukaryota</taxon>
        <taxon>Fungi</taxon>
        <taxon>Dikarya</taxon>
        <taxon>Ascomycota</taxon>
        <taxon>Pezizomycotina</taxon>
        <taxon>Eurotiomycetes</taxon>
        <taxon>Chaetothyriomycetidae</taxon>
        <taxon>Chaetothyriales</taxon>
        <taxon>Herpotrichiellaceae</taxon>
        <taxon>Cladophialophora</taxon>
    </lineage>
</organism>
<evidence type="ECO:0000256" key="3">
    <source>
        <dbReference type="ARBA" id="ARBA00023125"/>
    </source>
</evidence>
<evidence type="ECO:0000256" key="1">
    <source>
        <dbReference type="ARBA" id="ARBA00022723"/>
    </source>
</evidence>
<sequence>MTESNKRWSFSRRAGRACLNCRARKVKCNVEEQGPPCSNCLTDSVSCHVQKSRRGRRPQKIKSTSNVLATPEIQRPFGESADNVTTVVDSGCRIPDRRHTDQWLTEFGASHEYNAERTFNQHPSSRPQTIMPSLTASKSFELLHNMHHELTYASLIDCVSMANDASSALDTSSSETMTSISTVANYDRFPGFVKPLSPRLTSDDINYLFRKGALEIPRMESVDAIIQSYFQYFHWFMPLLDPQVLLNCTCGHWRPGMPRISILVLQAVIFIGATFVDIQYLQKAGFKARRAARKVFYERVRLLYELDVEESRIAVIQATLLLSFWNETPGDSKGGWHFLGIAISLALTIGLHRKQTFSNPSLEKHLLKRIWWSCYMRDRMLALGMSRPLRIKDSDFNTPLLALDDFELENSAGGDLRHHLIEPQCQRSLAEMCITMAQLCVQIGVVIDLHYSILPSDDFDQSTEDPTGRTTAILYPKSEPGKLELVKACNQSLQRWLNNRPASAIFQPPKSKDFVGFSTVVMAHQAFLHVCFCGALSALHRPQVCLGKPDAGSMNVREDVREQSRLRVEEATSEMAKINYHIHKFHLSSSLPPTAATLELPILITHIKHIQYQEGQSLEICLESIFYCLKVLEEMQDLYVGVDLVIRFAADLMRRASINVLTGQNMRVSGVSYKGFQYQLRKARSDEAEAKWETGNINSHHPIQTDSSLPTPYSPRDGPCRTRTPSSGEQANDTMFDLSKVHWGCCDGIFLAENPDLEAMFQLMVDFDSLDDLAS</sequence>
<dbReference type="PANTHER" id="PTHR47425:SF3">
    <property type="entry name" value="ZN(II)2CYS6 TRANSCRIPTION FACTOR (EUROFUNG)"/>
    <property type="match status" value="1"/>
</dbReference>
<feature type="compositionally biased region" description="Polar residues" evidence="6">
    <location>
        <begin position="695"/>
        <end position="711"/>
    </location>
</feature>
<dbReference type="EMBL" id="KN847047">
    <property type="protein sequence ID" value="KIW22187.1"/>
    <property type="molecule type" value="Genomic_DNA"/>
</dbReference>
<evidence type="ECO:0000256" key="4">
    <source>
        <dbReference type="ARBA" id="ARBA00023163"/>
    </source>
</evidence>
<dbReference type="CDD" id="cd00067">
    <property type="entry name" value="GAL4"/>
    <property type="match status" value="1"/>
</dbReference>
<dbReference type="InterPro" id="IPR052761">
    <property type="entry name" value="Fungal_Detox/Toxin_TFs"/>
</dbReference>
<keyword evidence="4" id="KW-0804">Transcription</keyword>
<dbReference type="GO" id="GO:0000981">
    <property type="term" value="F:DNA-binding transcription factor activity, RNA polymerase II-specific"/>
    <property type="evidence" value="ECO:0007669"/>
    <property type="project" value="InterPro"/>
</dbReference>
<evidence type="ECO:0000259" key="7">
    <source>
        <dbReference type="PROSITE" id="PS50048"/>
    </source>
</evidence>
<dbReference type="Proteomes" id="UP000054466">
    <property type="component" value="Unassembled WGS sequence"/>
</dbReference>
<dbReference type="RefSeq" id="XP_016242403.1">
    <property type="nucleotide sequence ID" value="XM_016399591.1"/>
</dbReference>
<dbReference type="OrthoDB" id="4451586at2759"/>
<proteinExistence type="predicted"/>
<dbReference type="GO" id="GO:0006351">
    <property type="term" value="P:DNA-templated transcription"/>
    <property type="evidence" value="ECO:0007669"/>
    <property type="project" value="InterPro"/>
</dbReference>
<keyword evidence="3" id="KW-0238">DNA-binding</keyword>
<dbReference type="SMART" id="SM00906">
    <property type="entry name" value="Fungal_trans"/>
    <property type="match status" value="1"/>
</dbReference>
<dbReference type="InterPro" id="IPR007219">
    <property type="entry name" value="XnlR_reg_dom"/>
</dbReference>
<dbReference type="PROSITE" id="PS50048">
    <property type="entry name" value="ZN2_CY6_FUNGAL_2"/>
    <property type="match status" value="1"/>
</dbReference>
<keyword evidence="5" id="KW-0539">Nucleus</keyword>
<dbReference type="CDD" id="cd12148">
    <property type="entry name" value="fungal_TF_MHR"/>
    <property type="match status" value="1"/>
</dbReference>
<dbReference type="GeneID" id="27351292"/>
<feature type="region of interest" description="Disordered" evidence="6">
    <location>
        <begin position="694"/>
        <end position="731"/>
    </location>
</feature>